<dbReference type="PRINTS" id="PR00385">
    <property type="entry name" value="P450"/>
</dbReference>
<evidence type="ECO:0000313" key="12">
    <source>
        <dbReference type="RefSeq" id="XP_033537456.1"/>
    </source>
</evidence>
<protein>
    <submittedName>
        <fullName evidence="10 12">Cytochrome P450</fullName>
    </submittedName>
</protein>
<keyword evidence="4 8" id="KW-0479">Metal-binding</keyword>
<dbReference type="InterPro" id="IPR017972">
    <property type="entry name" value="Cyt_P450_CS"/>
</dbReference>
<feature type="binding site" description="axial binding residue" evidence="8">
    <location>
        <position position="473"/>
    </location>
    <ligand>
        <name>heme</name>
        <dbReference type="ChEBI" id="CHEBI:30413"/>
    </ligand>
    <ligandPart>
        <name>Fe</name>
        <dbReference type="ChEBI" id="CHEBI:18248"/>
    </ligandPart>
</feature>
<reference evidence="12" key="3">
    <citation type="submission" date="2025-04" db="UniProtKB">
        <authorList>
            <consortium name="RefSeq"/>
        </authorList>
    </citation>
    <scope>IDENTIFICATION</scope>
    <source>
        <strain evidence="12">CBS 781.70</strain>
    </source>
</reference>
<dbReference type="SUPFAM" id="SSF48264">
    <property type="entry name" value="Cytochrome P450"/>
    <property type="match status" value="1"/>
</dbReference>
<dbReference type="Pfam" id="PF00067">
    <property type="entry name" value="p450"/>
    <property type="match status" value="1"/>
</dbReference>
<evidence type="ECO:0000256" key="8">
    <source>
        <dbReference type="PIRSR" id="PIRSR602401-1"/>
    </source>
</evidence>
<dbReference type="Gene3D" id="1.10.630.10">
    <property type="entry name" value="Cytochrome P450"/>
    <property type="match status" value="1"/>
</dbReference>
<keyword evidence="6 8" id="KW-0408">Iron</keyword>
<evidence type="ECO:0000256" key="6">
    <source>
        <dbReference type="ARBA" id="ARBA00023004"/>
    </source>
</evidence>
<dbReference type="GO" id="GO:0004497">
    <property type="term" value="F:monooxygenase activity"/>
    <property type="evidence" value="ECO:0007669"/>
    <property type="project" value="UniProtKB-KW"/>
</dbReference>
<sequence>MGFPLIWVSYALLAYAAVSYIRSYLTERRFQQYARQHQCEEARKNTLIKWPWALDGHWRAMKAVSKGADFFDDVIIPRYEALNTFTIASKVFGLNVLETIEPKNLQAILATNFKDFDLGDQRNKQLGAVLGHSIFTSDGEFWAHSRALFRPSFNRENINNFEATARAANILVEVLPEGSGGWTKQVNLMDYFYRFTLDTATAFLFGHTTDSQLAAAGRLTTEQDGTSSAAISQKFEDAFTTAQEWLSLRLQAGNFYWLVQGPKWWRARQLVQQFVNQYVELALNARSQSEKMNSDKENKYNLLKELATECGDPIELRDQLTSILGAGRDTTAALLAWIFVELAKNPRVFSRLREAILFDFGESEVDVSSITSSKLKSCRYLQFVIQEALRIHPPVPTNGRQAIRNTTLPVGGGEDGTKPVAVRKGQTVVYSILGVHKRKDIWGEDADEFRPERWEGRKISWSYVPFSGGPRICIGQQYAITEASFLTVRLLQAFDTIEWRGETGRITKGFGLTMYPAKGVPVLLRRAAASRKEE</sequence>
<dbReference type="InterPro" id="IPR047146">
    <property type="entry name" value="Cyt_P450_E_CYP52_fungi"/>
</dbReference>
<evidence type="ECO:0000256" key="2">
    <source>
        <dbReference type="ARBA" id="ARBA00010617"/>
    </source>
</evidence>
<comment type="similarity">
    <text evidence="2 9">Belongs to the cytochrome P450 family.</text>
</comment>
<name>A0A6G1GCK6_9PEZI</name>
<dbReference type="AlphaFoldDB" id="A0A6G1GCK6"/>
<keyword evidence="3 8" id="KW-0349">Heme</keyword>
<dbReference type="PROSITE" id="PS00086">
    <property type="entry name" value="CYTOCHROME_P450"/>
    <property type="match status" value="1"/>
</dbReference>
<dbReference type="PRINTS" id="PR00463">
    <property type="entry name" value="EP450I"/>
</dbReference>
<dbReference type="GeneID" id="54419382"/>
<evidence type="ECO:0000256" key="3">
    <source>
        <dbReference type="ARBA" id="ARBA00022617"/>
    </source>
</evidence>
<keyword evidence="11" id="KW-1185">Reference proteome</keyword>
<dbReference type="InterPro" id="IPR002401">
    <property type="entry name" value="Cyt_P450_E_grp-I"/>
</dbReference>
<comment type="cofactor">
    <cofactor evidence="1 8">
        <name>heme</name>
        <dbReference type="ChEBI" id="CHEBI:30413"/>
    </cofactor>
</comment>
<dbReference type="EMBL" id="ML975151">
    <property type="protein sequence ID" value="KAF1815825.1"/>
    <property type="molecule type" value="Genomic_DNA"/>
</dbReference>
<evidence type="ECO:0000256" key="1">
    <source>
        <dbReference type="ARBA" id="ARBA00001971"/>
    </source>
</evidence>
<evidence type="ECO:0000313" key="11">
    <source>
        <dbReference type="Proteomes" id="UP000504638"/>
    </source>
</evidence>
<keyword evidence="5 9" id="KW-0560">Oxidoreductase</keyword>
<dbReference type="Proteomes" id="UP000504638">
    <property type="component" value="Unplaced"/>
</dbReference>
<evidence type="ECO:0000256" key="4">
    <source>
        <dbReference type="ARBA" id="ARBA00022723"/>
    </source>
</evidence>
<reference evidence="10 12" key="1">
    <citation type="submission" date="2020-01" db="EMBL/GenBank/DDBJ databases">
        <authorList>
            <consortium name="DOE Joint Genome Institute"/>
            <person name="Haridas S."/>
            <person name="Albert R."/>
            <person name="Binder M."/>
            <person name="Bloem J."/>
            <person name="Labutti K."/>
            <person name="Salamov A."/>
            <person name="Andreopoulos B."/>
            <person name="Baker S.E."/>
            <person name="Barry K."/>
            <person name="Bills G."/>
            <person name="Bluhm B.H."/>
            <person name="Cannon C."/>
            <person name="Castanera R."/>
            <person name="Culley D.E."/>
            <person name="Daum C."/>
            <person name="Ezra D."/>
            <person name="Gonzalez J.B."/>
            <person name="Henrissat B."/>
            <person name="Kuo A."/>
            <person name="Liang C."/>
            <person name="Lipzen A."/>
            <person name="Lutzoni F."/>
            <person name="Magnuson J."/>
            <person name="Mondo S."/>
            <person name="Nolan M."/>
            <person name="Ohm R."/>
            <person name="Pangilinan J."/>
            <person name="Park H.-J."/>
            <person name="Ramirez L."/>
            <person name="Alfaro M."/>
            <person name="Sun H."/>
            <person name="Tritt A."/>
            <person name="Yoshinaga Y."/>
            <person name="Zwiers L.-H."/>
            <person name="Turgeon B.G."/>
            <person name="Goodwin S.B."/>
            <person name="Spatafora J.W."/>
            <person name="Crous P.W."/>
            <person name="Grigoriev I.V."/>
        </authorList>
    </citation>
    <scope>NUCLEOTIDE SEQUENCE</scope>
    <source>
        <strain evidence="10 12">CBS 781.70</strain>
    </source>
</reference>
<accession>A0A6G1GCK6</accession>
<dbReference type="RefSeq" id="XP_033537456.1">
    <property type="nucleotide sequence ID" value="XM_033678812.1"/>
</dbReference>
<dbReference type="GO" id="GO:0005506">
    <property type="term" value="F:iron ion binding"/>
    <property type="evidence" value="ECO:0007669"/>
    <property type="project" value="InterPro"/>
</dbReference>
<evidence type="ECO:0000256" key="7">
    <source>
        <dbReference type="ARBA" id="ARBA00023033"/>
    </source>
</evidence>
<dbReference type="PANTHER" id="PTHR24287:SF1">
    <property type="entry name" value="P450, PUTATIVE (EUROFUNG)-RELATED"/>
    <property type="match status" value="1"/>
</dbReference>
<evidence type="ECO:0000313" key="10">
    <source>
        <dbReference type="EMBL" id="KAF1815825.1"/>
    </source>
</evidence>
<dbReference type="OrthoDB" id="1470350at2759"/>
<gene>
    <name evidence="10 12" type="ORF">P152DRAFT_455540</name>
</gene>
<dbReference type="PANTHER" id="PTHR24287">
    <property type="entry name" value="P450, PUTATIVE (EUROFUNG)-RELATED"/>
    <property type="match status" value="1"/>
</dbReference>
<organism evidence="10">
    <name type="scientific">Eremomyces bilateralis CBS 781.70</name>
    <dbReference type="NCBI Taxonomy" id="1392243"/>
    <lineage>
        <taxon>Eukaryota</taxon>
        <taxon>Fungi</taxon>
        <taxon>Dikarya</taxon>
        <taxon>Ascomycota</taxon>
        <taxon>Pezizomycotina</taxon>
        <taxon>Dothideomycetes</taxon>
        <taxon>Dothideomycetes incertae sedis</taxon>
        <taxon>Eremomycetales</taxon>
        <taxon>Eremomycetaceae</taxon>
        <taxon>Eremomyces</taxon>
    </lineage>
</organism>
<dbReference type="InterPro" id="IPR001128">
    <property type="entry name" value="Cyt_P450"/>
</dbReference>
<evidence type="ECO:0000256" key="9">
    <source>
        <dbReference type="RuleBase" id="RU000461"/>
    </source>
</evidence>
<evidence type="ECO:0000256" key="5">
    <source>
        <dbReference type="ARBA" id="ARBA00023002"/>
    </source>
</evidence>
<dbReference type="CDD" id="cd11063">
    <property type="entry name" value="CYP52"/>
    <property type="match status" value="1"/>
</dbReference>
<dbReference type="GO" id="GO:0020037">
    <property type="term" value="F:heme binding"/>
    <property type="evidence" value="ECO:0007669"/>
    <property type="project" value="InterPro"/>
</dbReference>
<proteinExistence type="inferred from homology"/>
<keyword evidence="7 9" id="KW-0503">Monooxygenase</keyword>
<reference evidence="12" key="2">
    <citation type="submission" date="2020-04" db="EMBL/GenBank/DDBJ databases">
        <authorList>
            <consortium name="NCBI Genome Project"/>
        </authorList>
    </citation>
    <scope>NUCLEOTIDE SEQUENCE</scope>
    <source>
        <strain evidence="12">CBS 781.70</strain>
    </source>
</reference>
<dbReference type="InterPro" id="IPR036396">
    <property type="entry name" value="Cyt_P450_sf"/>
</dbReference>
<dbReference type="GO" id="GO:0016705">
    <property type="term" value="F:oxidoreductase activity, acting on paired donors, with incorporation or reduction of molecular oxygen"/>
    <property type="evidence" value="ECO:0007669"/>
    <property type="project" value="InterPro"/>
</dbReference>